<dbReference type="Gene3D" id="1.20.140.40">
    <property type="entry name" value="Invertase/pectin methylesterase inhibitor family protein"/>
    <property type="match status" value="1"/>
</dbReference>
<keyword evidence="4" id="KW-1185">Reference proteome</keyword>
<reference evidence="3 4" key="1">
    <citation type="journal article" date="2018" name="Front. Plant Sci.">
        <title>Red Clover (Trifolium pratense) and Zigzag Clover (T. medium) - A Picture of Genomic Similarities and Differences.</title>
        <authorList>
            <person name="Dluhosova J."/>
            <person name="Istvanek J."/>
            <person name="Nedelnik J."/>
            <person name="Repkova J."/>
        </authorList>
    </citation>
    <scope>NUCLEOTIDE SEQUENCE [LARGE SCALE GENOMIC DNA]</scope>
    <source>
        <strain evidence="4">cv. 10/8</strain>
        <tissue evidence="3">Leaf</tissue>
    </source>
</reference>
<accession>A0A392PAJ0</accession>
<proteinExistence type="predicted"/>
<dbReference type="SUPFAM" id="SSF101148">
    <property type="entry name" value="Plant invertase/pectin methylesterase inhibitor"/>
    <property type="match status" value="1"/>
</dbReference>
<feature type="signal peptide" evidence="1">
    <location>
        <begin position="1"/>
        <end position="25"/>
    </location>
</feature>
<sequence>MNSSTFCSLFLGFILISQSPLSANARGLGGGLVDELCNNEFRAQYLEDKNLTGLCYSIIGSNPEAMKAKNHFELAMAVATMAVNKAVEGQNFLKGLAAANKSQTLTSCVNFEYDNVIYHFNSCLAKISKIAKKESSRDEIKDAVESANLDADYAASFSNECVDGLKEDEDSVSSASFEANHPQLTALDREIRLLMQMTMCATVKLIP</sequence>
<comment type="caution">
    <text evidence="3">The sequence shown here is derived from an EMBL/GenBank/DDBJ whole genome shotgun (WGS) entry which is preliminary data.</text>
</comment>
<evidence type="ECO:0000259" key="2">
    <source>
        <dbReference type="Pfam" id="PF04043"/>
    </source>
</evidence>
<dbReference type="AlphaFoldDB" id="A0A392PAJ0"/>
<dbReference type="PANTHER" id="PTHR31890">
    <property type="entry name" value="PLANT INVERTASE/PECTIN METHYLESTERASE INHIBITOR SUPERFAMILY PROTEIN"/>
    <property type="match status" value="1"/>
</dbReference>
<feature type="chain" id="PRO_5017276758" description="Pectinesterase inhibitor domain-containing protein" evidence="1">
    <location>
        <begin position="26"/>
        <end position="207"/>
    </location>
</feature>
<evidence type="ECO:0000313" key="4">
    <source>
        <dbReference type="Proteomes" id="UP000265520"/>
    </source>
</evidence>
<dbReference type="InterPro" id="IPR006501">
    <property type="entry name" value="Pectinesterase_inhib_dom"/>
</dbReference>
<organism evidence="3 4">
    <name type="scientific">Trifolium medium</name>
    <dbReference type="NCBI Taxonomy" id="97028"/>
    <lineage>
        <taxon>Eukaryota</taxon>
        <taxon>Viridiplantae</taxon>
        <taxon>Streptophyta</taxon>
        <taxon>Embryophyta</taxon>
        <taxon>Tracheophyta</taxon>
        <taxon>Spermatophyta</taxon>
        <taxon>Magnoliopsida</taxon>
        <taxon>eudicotyledons</taxon>
        <taxon>Gunneridae</taxon>
        <taxon>Pentapetalae</taxon>
        <taxon>rosids</taxon>
        <taxon>fabids</taxon>
        <taxon>Fabales</taxon>
        <taxon>Fabaceae</taxon>
        <taxon>Papilionoideae</taxon>
        <taxon>50 kb inversion clade</taxon>
        <taxon>NPAAA clade</taxon>
        <taxon>Hologalegina</taxon>
        <taxon>IRL clade</taxon>
        <taxon>Trifolieae</taxon>
        <taxon>Trifolium</taxon>
    </lineage>
</organism>
<feature type="domain" description="Pectinesterase inhibitor" evidence="2">
    <location>
        <begin position="32"/>
        <end position="173"/>
    </location>
</feature>
<dbReference type="InterPro" id="IPR035513">
    <property type="entry name" value="Invertase/methylesterase_inhib"/>
</dbReference>
<dbReference type="PANTHER" id="PTHR31890:SF24">
    <property type="entry name" value="PLANT INVERTASE_PECTIN METHYLESTERASE INHIBITOR PROTEIN"/>
    <property type="match status" value="1"/>
</dbReference>
<dbReference type="GO" id="GO:0004857">
    <property type="term" value="F:enzyme inhibitor activity"/>
    <property type="evidence" value="ECO:0007669"/>
    <property type="project" value="InterPro"/>
</dbReference>
<dbReference type="Proteomes" id="UP000265520">
    <property type="component" value="Unassembled WGS sequence"/>
</dbReference>
<evidence type="ECO:0000256" key="1">
    <source>
        <dbReference type="SAM" id="SignalP"/>
    </source>
</evidence>
<evidence type="ECO:0000313" key="3">
    <source>
        <dbReference type="EMBL" id="MCI09151.1"/>
    </source>
</evidence>
<protein>
    <recommendedName>
        <fullName evidence="2">Pectinesterase inhibitor domain-containing protein</fullName>
    </recommendedName>
</protein>
<keyword evidence="1" id="KW-0732">Signal</keyword>
<name>A0A392PAJ0_9FABA</name>
<dbReference type="EMBL" id="LXQA010071532">
    <property type="protein sequence ID" value="MCI09151.1"/>
    <property type="molecule type" value="Genomic_DNA"/>
</dbReference>
<dbReference type="Pfam" id="PF04043">
    <property type="entry name" value="PMEI"/>
    <property type="match status" value="1"/>
</dbReference>